<dbReference type="GO" id="GO:0042953">
    <property type="term" value="P:lipoprotein transport"/>
    <property type="evidence" value="ECO:0007669"/>
    <property type="project" value="InterPro"/>
</dbReference>
<evidence type="ECO:0000313" key="11">
    <source>
        <dbReference type="EMBL" id="OBX60904.1"/>
    </source>
</evidence>
<evidence type="ECO:0008006" key="12">
    <source>
        <dbReference type="Google" id="ProtNLM"/>
    </source>
</evidence>
<dbReference type="NCBIfam" id="TIGR02212">
    <property type="entry name" value="lolCE"/>
    <property type="match status" value="1"/>
</dbReference>
<evidence type="ECO:0000256" key="6">
    <source>
        <dbReference type="ARBA" id="ARBA00022989"/>
    </source>
</evidence>
<feature type="transmembrane region" description="Helical" evidence="8">
    <location>
        <begin position="378"/>
        <end position="398"/>
    </location>
</feature>
<keyword evidence="4" id="KW-1003">Cell membrane</keyword>
<feature type="transmembrane region" description="Helical" evidence="8">
    <location>
        <begin position="21"/>
        <end position="48"/>
    </location>
</feature>
<keyword evidence="7 8" id="KW-0472">Membrane</keyword>
<keyword evidence="5 8" id="KW-0812">Transmembrane</keyword>
<feature type="domain" description="MacB-like periplasmic core" evidence="10">
    <location>
        <begin position="27"/>
        <end position="242"/>
    </location>
</feature>
<evidence type="ECO:0000256" key="8">
    <source>
        <dbReference type="SAM" id="Phobius"/>
    </source>
</evidence>
<dbReference type="Pfam" id="PF02687">
    <property type="entry name" value="FtsX"/>
    <property type="match status" value="1"/>
</dbReference>
<feature type="transmembrane region" description="Helical" evidence="8">
    <location>
        <begin position="314"/>
        <end position="341"/>
    </location>
</feature>
<evidence type="ECO:0000259" key="9">
    <source>
        <dbReference type="Pfam" id="PF02687"/>
    </source>
</evidence>
<evidence type="ECO:0000256" key="2">
    <source>
        <dbReference type="ARBA" id="ARBA00005236"/>
    </source>
</evidence>
<dbReference type="InterPro" id="IPR025857">
    <property type="entry name" value="MacB_PCD"/>
</dbReference>
<keyword evidence="3" id="KW-0813">Transport</keyword>
<dbReference type="EMBL" id="LZMT01000056">
    <property type="protein sequence ID" value="OBX60904.1"/>
    <property type="molecule type" value="Genomic_DNA"/>
</dbReference>
<evidence type="ECO:0000256" key="7">
    <source>
        <dbReference type="ARBA" id="ARBA00023136"/>
    </source>
</evidence>
<keyword evidence="6 8" id="KW-1133">Transmembrane helix</keyword>
<sequence length="412" mass="44806">MFRPIAAYIGLRNVSAKNSNAFISFISLISMLGVILGVAVLIIVLSVMNGFEQQTKIKILGILPQVAVFSPNRLPDWQNLGIQAQQQDSNIQMVAPFSRTQCMVSTPQGGVFTILLTGIVPEYEKKLSIVDDQMIEGNFESLSQQKNNIIIGKALAESLKIKLGDQITVILPQGTNSASGVIPRYTQFTVSGIYKLRSDPEKIFAYAPMETVNAILNQPQGAQGLRFKLKDVFKAPQTAEKAIQLNQGLTAQNWTMTNGNMFKILRMQKTMIAMILAFIILVAGFNLVSSLIMMVTERTSEIAILKTIGASRNLIVKIFIFQGSIIAIIGTLTGGLLGLGLAMSIGAISRWVNTTFNLDLFGTYFVTELPSNPQAGEILLVIIGSTLVAMLATIYPAYKAANIQPVQGLKAE</sequence>
<protein>
    <recommendedName>
        <fullName evidence="12">Lipoprotein-releasing system transmembrane subunit LolC</fullName>
    </recommendedName>
</protein>
<feature type="domain" description="ABC3 transporter permease C-terminal" evidence="9">
    <location>
        <begin position="274"/>
        <end position="405"/>
    </location>
</feature>
<evidence type="ECO:0000256" key="3">
    <source>
        <dbReference type="ARBA" id="ARBA00022448"/>
    </source>
</evidence>
<comment type="caution">
    <text evidence="11">The sequence shown here is derived from an EMBL/GenBank/DDBJ whole genome shotgun (WGS) entry which is preliminary data.</text>
</comment>
<gene>
    <name evidence="11" type="ORF">A9299_05760</name>
</gene>
<dbReference type="InterPro" id="IPR003838">
    <property type="entry name" value="ABC3_permease_C"/>
</dbReference>
<feature type="transmembrane region" description="Helical" evidence="8">
    <location>
        <begin position="271"/>
        <end position="294"/>
    </location>
</feature>
<dbReference type="AlphaFoldDB" id="A0AA91FG88"/>
<dbReference type="PANTHER" id="PTHR30489:SF0">
    <property type="entry name" value="LIPOPROTEIN-RELEASING SYSTEM TRANSMEMBRANE PROTEIN LOLE"/>
    <property type="match status" value="1"/>
</dbReference>
<reference evidence="11" key="1">
    <citation type="submission" date="2016-06" db="EMBL/GenBank/DDBJ databases">
        <title>Draft genome of Moraxella osloensis CCUG 67237.</title>
        <authorList>
            <person name="Salva-Serra F."/>
            <person name="Engstrom-Jakobsson H."/>
            <person name="Thorell K."/>
            <person name="Gonzales-Siles L."/>
            <person name="Karlsson R."/>
            <person name="Boulund F."/>
            <person name="Engstrand L."/>
            <person name="Kristiansson E."/>
            <person name="Moore E."/>
        </authorList>
    </citation>
    <scope>NUCLEOTIDE SEQUENCE [LARGE SCALE GENOMIC DNA]</scope>
    <source>
        <strain evidence="11">CCUG 67237</strain>
    </source>
</reference>
<dbReference type="GO" id="GO:0044874">
    <property type="term" value="P:lipoprotein localization to outer membrane"/>
    <property type="evidence" value="ECO:0007669"/>
    <property type="project" value="TreeGrafter"/>
</dbReference>
<evidence type="ECO:0000259" key="10">
    <source>
        <dbReference type="Pfam" id="PF12704"/>
    </source>
</evidence>
<accession>A0AA91FG88</accession>
<dbReference type="PANTHER" id="PTHR30489">
    <property type="entry name" value="LIPOPROTEIN-RELEASING SYSTEM TRANSMEMBRANE PROTEIN LOLE"/>
    <property type="match status" value="1"/>
</dbReference>
<dbReference type="GO" id="GO:0098797">
    <property type="term" value="C:plasma membrane protein complex"/>
    <property type="evidence" value="ECO:0007669"/>
    <property type="project" value="TreeGrafter"/>
</dbReference>
<evidence type="ECO:0000256" key="1">
    <source>
        <dbReference type="ARBA" id="ARBA00004651"/>
    </source>
</evidence>
<dbReference type="InterPro" id="IPR051447">
    <property type="entry name" value="Lipoprotein-release_system"/>
</dbReference>
<dbReference type="InterPro" id="IPR011925">
    <property type="entry name" value="LolCE_TM"/>
</dbReference>
<evidence type="ECO:0000256" key="5">
    <source>
        <dbReference type="ARBA" id="ARBA00022692"/>
    </source>
</evidence>
<dbReference type="Pfam" id="PF12704">
    <property type="entry name" value="MacB_PCD"/>
    <property type="match status" value="1"/>
</dbReference>
<proteinExistence type="inferred from homology"/>
<evidence type="ECO:0000256" key="4">
    <source>
        <dbReference type="ARBA" id="ARBA00022475"/>
    </source>
</evidence>
<comment type="subcellular location">
    <subcellularLocation>
        <location evidence="1">Cell membrane</location>
        <topology evidence="1">Multi-pass membrane protein</topology>
    </subcellularLocation>
</comment>
<organism evidence="11">
    <name type="scientific">Faucicola osloensis</name>
    <name type="common">Moraxella osloensis</name>
    <dbReference type="NCBI Taxonomy" id="34062"/>
    <lineage>
        <taxon>Bacteria</taxon>
        <taxon>Pseudomonadati</taxon>
        <taxon>Pseudomonadota</taxon>
        <taxon>Gammaproteobacteria</taxon>
        <taxon>Moraxellales</taxon>
        <taxon>Moraxellaceae</taxon>
        <taxon>Faucicola</taxon>
    </lineage>
</organism>
<comment type="similarity">
    <text evidence="2">Belongs to the ABC-4 integral membrane protein family. LolC/E subfamily.</text>
</comment>
<name>A0AA91FG88_FAUOS</name>